<reference evidence="1 2" key="1">
    <citation type="submission" date="2018-07" db="EMBL/GenBank/DDBJ databases">
        <title>Thalassococcus profundi sp. nov., a marine bacterium isolated from deep seawater of Okinawa Trough.</title>
        <authorList>
            <person name="Yu M."/>
        </authorList>
    </citation>
    <scope>NUCLEOTIDE SEQUENCE [LARGE SCALE GENOMIC DNA]</scope>
    <source>
        <strain evidence="1 2">WRAS1</strain>
    </source>
</reference>
<evidence type="ECO:0000313" key="1">
    <source>
        <dbReference type="EMBL" id="RDD64485.1"/>
    </source>
</evidence>
<keyword evidence="2" id="KW-1185">Reference proteome</keyword>
<evidence type="ECO:0000313" key="2">
    <source>
        <dbReference type="Proteomes" id="UP000253977"/>
    </source>
</evidence>
<dbReference type="OrthoDB" id="7874863at2"/>
<protein>
    <submittedName>
        <fullName evidence="1">Uncharacterized protein</fullName>
    </submittedName>
</protein>
<comment type="caution">
    <text evidence="1">The sequence shown here is derived from an EMBL/GenBank/DDBJ whole genome shotgun (WGS) entry which is preliminary data.</text>
</comment>
<dbReference type="AlphaFoldDB" id="A0A369TJB2"/>
<dbReference type="Proteomes" id="UP000253977">
    <property type="component" value="Unassembled WGS sequence"/>
</dbReference>
<dbReference type="RefSeq" id="WP_114512597.1">
    <property type="nucleotide sequence ID" value="NZ_QPMK01000021.1"/>
</dbReference>
<organism evidence="1 2">
    <name type="scientific">Thalassococcus profundi</name>
    <dbReference type="NCBI Taxonomy" id="2282382"/>
    <lineage>
        <taxon>Bacteria</taxon>
        <taxon>Pseudomonadati</taxon>
        <taxon>Pseudomonadota</taxon>
        <taxon>Alphaproteobacteria</taxon>
        <taxon>Rhodobacterales</taxon>
        <taxon>Roseobacteraceae</taxon>
        <taxon>Thalassococcus</taxon>
    </lineage>
</organism>
<proteinExistence type="predicted"/>
<accession>A0A369TJB2</accession>
<name>A0A369TJB2_9RHOB</name>
<gene>
    <name evidence="1" type="ORF">DU478_19670</name>
</gene>
<sequence length="65" mass="7665">MFAENQLTENFDQITAFLLKERQKVLSETEWKFRMRGYGYNLRRTDTGVEIARLPQNRVLGTLAV</sequence>
<dbReference type="EMBL" id="QPMK01000021">
    <property type="protein sequence ID" value="RDD64485.1"/>
    <property type="molecule type" value="Genomic_DNA"/>
</dbReference>